<feature type="domain" description="HTH cro/C1-type" evidence="1">
    <location>
        <begin position="19"/>
        <end position="73"/>
    </location>
</feature>
<evidence type="ECO:0000313" key="2">
    <source>
        <dbReference type="EMBL" id="SHG02612.1"/>
    </source>
</evidence>
<reference evidence="2 3" key="1">
    <citation type="submission" date="2016-11" db="EMBL/GenBank/DDBJ databases">
        <authorList>
            <person name="Jaros S."/>
            <person name="Januszkiewicz K."/>
            <person name="Wedrychowicz H."/>
        </authorList>
    </citation>
    <scope>NUCLEOTIDE SEQUENCE [LARGE SCALE GENOMIC DNA]</scope>
    <source>
        <strain evidence="2 3">DSM 44523</strain>
    </source>
</reference>
<dbReference type="PROSITE" id="PS50943">
    <property type="entry name" value="HTH_CROC1"/>
    <property type="match status" value="1"/>
</dbReference>
<dbReference type="SUPFAM" id="SSF47413">
    <property type="entry name" value="lambda repressor-like DNA-binding domains"/>
    <property type="match status" value="1"/>
</dbReference>
<evidence type="ECO:0000313" key="3">
    <source>
        <dbReference type="Proteomes" id="UP000184501"/>
    </source>
</evidence>
<dbReference type="InterPro" id="IPR010982">
    <property type="entry name" value="Lambda_DNA-bd_dom_sf"/>
</dbReference>
<accession>A0A1M5GGI5</accession>
<gene>
    <name evidence="2" type="ORF">SAMN05444320_106105</name>
</gene>
<proteinExistence type="predicted"/>
<dbReference type="EMBL" id="FQVN01000006">
    <property type="protein sequence ID" value="SHG02612.1"/>
    <property type="molecule type" value="Genomic_DNA"/>
</dbReference>
<name>A0A1M5GGI5_STRHI</name>
<dbReference type="InterPro" id="IPR001387">
    <property type="entry name" value="Cro/C1-type_HTH"/>
</dbReference>
<dbReference type="Gene3D" id="1.10.260.40">
    <property type="entry name" value="lambda repressor-like DNA-binding domains"/>
    <property type="match status" value="1"/>
</dbReference>
<dbReference type="Proteomes" id="UP000184501">
    <property type="component" value="Unassembled WGS sequence"/>
</dbReference>
<dbReference type="OrthoDB" id="4966777at2"/>
<protein>
    <submittedName>
        <fullName evidence="2">Helix-turn-helix domain-containing protein</fullName>
    </submittedName>
</protein>
<keyword evidence="3" id="KW-1185">Reference proteome</keyword>
<evidence type="ECO:0000259" key="1">
    <source>
        <dbReference type="PROSITE" id="PS50943"/>
    </source>
</evidence>
<sequence>MRLDPQRAGEDRRRLASALRKLRKASGLSGERLARRRNMSQTKISRIENDRVLPSLVDVERILHALSVDRTTSEELLGLARVAITEFRNIRASVRRGLHHRQRELATLEANATSMRYFLPALVTGLLQTPEYMSRAMNMAVEPAQGDTTRAIALKLQRQAVLRDPDKRFCFLLTQQAVLWQLCPPPVMALQVDRLVALSRLPSVRIGILPLGRDVEVGPMNTFTVYDETLATVETFTGQIALRDPNDVAYYLVLFSYFEERALWGDEARAVLVAISGQFARPRE</sequence>
<dbReference type="STRING" id="2017.SAMN05444320_106105"/>
<dbReference type="RefSeq" id="WP_073485214.1">
    <property type="nucleotide sequence ID" value="NZ_FQVN01000006.1"/>
</dbReference>
<dbReference type="InterPro" id="IPR043917">
    <property type="entry name" value="DUF5753"/>
</dbReference>
<dbReference type="SMART" id="SM00530">
    <property type="entry name" value="HTH_XRE"/>
    <property type="match status" value="1"/>
</dbReference>
<dbReference type="CDD" id="cd00093">
    <property type="entry name" value="HTH_XRE"/>
    <property type="match status" value="1"/>
</dbReference>
<dbReference type="Pfam" id="PF13560">
    <property type="entry name" value="HTH_31"/>
    <property type="match status" value="1"/>
</dbReference>
<organism evidence="2 3">
    <name type="scientific">Streptoalloteichus hindustanus</name>
    <dbReference type="NCBI Taxonomy" id="2017"/>
    <lineage>
        <taxon>Bacteria</taxon>
        <taxon>Bacillati</taxon>
        <taxon>Actinomycetota</taxon>
        <taxon>Actinomycetes</taxon>
        <taxon>Pseudonocardiales</taxon>
        <taxon>Pseudonocardiaceae</taxon>
        <taxon>Streptoalloteichus</taxon>
    </lineage>
</organism>
<dbReference type="AlphaFoldDB" id="A0A1M5GGI5"/>
<dbReference type="GO" id="GO:0003677">
    <property type="term" value="F:DNA binding"/>
    <property type="evidence" value="ECO:0007669"/>
    <property type="project" value="InterPro"/>
</dbReference>
<dbReference type="Pfam" id="PF19054">
    <property type="entry name" value="DUF5753"/>
    <property type="match status" value="1"/>
</dbReference>